<dbReference type="EMBL" id="JAMXIB010000006">
    <property type="protein sequence ID" value="MCO5725122.1"/>
    <property type="molecule type" value="Genomic_DNA"/>
</dbReference>
<accession>A0ABT1AZN8</accession>
<dbReference type="SUPFAM" id="SSF54593">
    <property type="entry name" value="Glyoxalase/Bleomycin resistance protein/Dihydroxybiphenyl dioxygenase"/>
    <property type="match status" value="1"/>
</dbReference>
<evidence type="ECO:0000313" key="2">
    <source>
        <dbReference type="EMBL" id="MCO5725122.1"/>
    </source>
</evidence>
<organism evidence="2 3">
    <name type="scientific">Robiginitalea marina</name>
    <dbReference type="NCBI Taxonomy" id="2954105"/>
    <lineage>
        <taxon>Bacteria</taxon>
        <taxon>Pseudomonadati</taxon>
        <taxon>Bacteroidota</taxon>
        <taxon>Flavobacteriia</taxon>
        <taxon>Flavobacteriales</taxon>
        <taxon>Flavobacteriaceae</taxon>
        <taxon>Robiginitalea</taxon>
    </lineage>
</organism>
<dbReference type="Proteomes" id="UP001206312">
    <property type="component" value="Unassembled WGS sequence"/>
</dbReference>
<dbReference type="RefSeq" id="WP_252741494.1">
    <property type="nucleotide sequence ID" value="NZ_JAMXIB010000006.1"/>
</dbReference>
<evidence type="ECO:0000259" key="1">
    <source>
        <dbReference type="PROSITE" id="PS51819"/>
    </source>
</evidence>
<keyword evidence="3" id="KW-1185">Reference proteome</keyword>
<sequence>MQQAPFHLSLPCISVSATHAFYTETLGAAVGRSTTQWVDINLYGNQITFTKSGSFSFQYKSYKFEEAVLPAFHFGVLVGSADWESLLGRLQGLSLELPVNSLFLSGKPGAHRSFFVEDPNGYMVEFKHFLDPGDTFRAVTE</sequence>
<gene>
    <name evidence="2" type="ORF">NG653_09670</name>
</gene>
<comment type="caution">
    <text evidence="2">The sequence shown here is derived from an EMBL/GenBank/DDBJ whole genome shotgun (WGS) entry which is preliminary data.</text>
</comment>
<dbReference type="PANTHER" id="PTHR39434">
    <property type="match status" value="1"/>
</dbReference>
<name>A0ABT1AZN8_9FLAO</name>
<feature type="domain" description="VOC" evidence="1">
    <location>
        <begin position="4"/>
        <end position="129"/>
    </location>
</feature>
<evidence type="ECO:0000313" key="3">
    <source>
        <dbReference type="Proteomes" id="UP001206312"/>
    </source>
</evidence>
<dbReference type="PROSITE" id="PS51819">
    <property type="entry name" value="VOC"/>
    <property type="match status" value="1"/>
</dbReference>
<dbReference type="InterPro" id="IPR037523">
    <property type="entry name" value="VOC_core"/>
</dbReference>
<dbReference type="Gene3D" id="3.10.180.10">
    <property type="entry name" value="2,3-Dihydroxybiphenyl 1,2-Dioxygenase, domain 1"/>
    <property type="match status" value="1"/>
</dbReference>
<dbReference type="InterPro" id="IPR029068">
    <property type="entry name" value="Glyas_Bleomycin-R_OHBP_Dase"/>
</dbReference>
<reference evidence="2 3" key="1">
    <citation type="submission" date="2022-06" db="EMBL/GenBank/DDBJ databases">
        <authorList>
            <person name="Xuan X."/>
        </authorList>
    </citation>
    <scope>NUCLEOTIDE SEQUENCE [LARGE SCALE GENOMIC DNA]</scope>
    <source>
        <strain evidence="2 3">2V75</strain>
    </source>
</reference>
<proteinExistence type="predicted"/>
<dbReference type="PANTHER" id="PTHR39434:SF1">
    <property type="entry name" value="VOC DOMAIN-CONTAINING PROTEIN"/>
    <property type="match status" value="1"/>
</dbReference>
<protein>
    <submittedName>
        <fullName evidence="2">Bleomycin resistance protein</fullName>
    </submittedName>
</protein>